<dbReference type="InterPro" id="IPR054710">
    <property type="entry name" value="Tri101-like_N"/>
</dbReference>
<evidence type="ECO:0000313" key="4">
    <source>
        <dbReference type="EMBL" id="KAK8029938.1"/>
    </source>
</evidence>
<dbReference type="Proteomes" id="UP001444661">
    <property type="component" value="Unassembled WGS sequence"/>
</dbReference>
<feature type="region of interest" description="Disordered" evidence="2">
    <location>
        <begin position="392"/>
        <end position="413"/>
    </location>
</feature>
<feature type="compositionally biased region" description="Low complexity" evidence="2">
    <location>
        <begin position="392"/>
        <end position="411"/>
    </location>
</feature>
<keyword evidence="5" id="KW-1185">Reference proteome</keyword>
<comment type="caution">
    <text evidence="4">The sequence shown here is derived from an EMBL/GenBank/DDBJ whole genome shotgun (WGS) entry which is preliminary data.</text>
</comment>
<name>A0ABR1SF80_9PEZI</name>
<organism evidence="4 5">
    <name type="scientific">Apiospora rasikravindrae</name>
    <dbReference type="NCBI Taxonomy" id="990691"/>
    <lineage>
        <taxon>Eukaryota</taxon>
        <taxon>Fungi</taxon>
        <taxon>Dikarya</taxon>
        <taxon>Ascomycota</taxon>
        <taxon>Pezizomycotina</taxon>
        <taxon>Sordariomycetes</taxon>
        <taxon>Xylariomycetidae</taxon>
        <taxon>Amphisphaeriales</taxon>
        <taxon>Apiosporaceae</taxon>
        <taxon>Apiospora</taxon>
    </lineage>
</organism>
<gene>
    <name evidence="4" type="ORF">PG993_011229</name>
</gene>
<evidence type="ECO:0000256" key="1">
    <source>
        <dbReference type="ARBA" id="ARBA00022679"/>
    </source>
</evidence>
<dbReference type="EMBL" id="JAQQWK010000010">
    <property type="protein sequence ID" value="KAK8029938.1"/>
    <property type="molecule type" value="Genomic_DNA"/>
</dbReference>
<dbReference type="InterPro" id="IPR023213">
    <property type="entry name" value="CAT-like_dom_sf"/>
</dbReference>
<evidence type="ECO:0000259" key="3">
    <source>
        <dbReference type="Pfam" id="PF22664"/>
    </source>
</evidence>
<protein>
    <recommendedName>
        <fullName evidence="3">Trichothecene 3-O-acetyltransferase-like N-terminal domain-containing protein</fullName>
    </recommendedName>
</protein>
<dbReference type="Gene3D" id="3.30.559.10">
    <property type="entry name" value="Chloramphenicol acetyltransferase-like domain"/>
    <property type="match status" value="3"/>
</dbReference>
<dbReference type="Pfam" id="PF22664">
    <property type="entry name" value="TRI-like_N"/>
    <property type="match status" value="1"/>
</dbReference>
<sequence>MEPLHILNQTAPRDYVNFTLCFPFDDDKAQEAVKHLQRCVDDCIQQNPHLAGTLRVQHTPQRNTLAYVPAPAGDRPRVVVQQLRPSSFSSANGGSTAFTYDELRAGGFSPGLFFDDVFAPAGNPADLDEGSVPIMRVHAIFIPGGLLLGVFIHHAVADGVVATALIEHLAARTRGEKLLPRGGLLPKSQRLPLGRPSAEFEQRAGHLRENNGLSNEQIMGKMLPEWTTTDPKTGPDFSIKNRLPANKSRRVGKIFHISKTKLTKLSRALAAQGSREGEGNRKPPSTNVALMALVWAYVAKARMRAAGADSWSALLMGEMGTVDEKNMAAQLTVVAAWQPSSASSALSLKNPGGRGEGFGQETLDAVADFCGNAAMCPITALPTTQLLWRAASSRSSTTTTTTAQEENSTTEVGAKQEEALATIAASITQSLDSLNAEFVRRRAVLLEGLSDVTAMAMDHDFEAPQNVLFNSHRFLAGPDTVWDIPGLLADTCAGTNDCASAPGSSRGNISRRRSEVIRKGRKVWGQGTVLVMPSSQASDVLEVMLAMSGTAMDELCQDEGWRGWVERIVD</sequence>
<feature type="domain" description="Trichothecene 3-O-acetyltransferase-like N-terminal" evidence="3">
    <location>
        <begin position="15"/>
        <end position="170"/>
    </location>
</feature>
<accession>A0ABR1SF80</accession>
<evidence type="ECO:0000313" key="5">
    <source>
        <dbReference type="Proteomes" id="UP001444661"/>
    </source>
</evidence>
<proteinExistence type="predicted"/>
<evidence type="ECO:0000256" key="2">
    <source>
        <dbReference type="SAM" id="MobiDB-lite"/>
    </source>
</evidence>
<keyword evidence="1" id="KW-0808">Transferase</keyword>
<reference evidence="4 5" key="1">
    <citation type="submission" date="2023-01" db="EMBL/GenBank/DDBJ databases">
        <title>Analysis of 21 Apiospora genomes using comparative genomics revels a genus with tremendous synthesis potential of carbohydrate active enzymes and secondary metabolites.</title>
        <authorList>
            <person name="Sorensen T."/>
        </authorList>
    </citation>
    <scope>NUCLEOTIDE SEQUENCE [LARGE SCALE GENOMIC DNA]</scope>
    <source>
        <strain evidence="4 5">CBS 33761</strain>
    </source>
</reference>